<gene>
    <name evidence="2" type="ORF">J2Z34_000807</name>
</gene>
<sequence>MKLRKSEIKDLPEILGIIGDAKGFLKSQGLDQWQSAYPSGEDILKDIEQGYAYVLEDGDRIMCTGAILEVAEQFYEVIYDGSWITDGRYMTIHRLATRSDSRGKGTASGFIEETVKLCKKRGLPSIRIDTHRGNLPMQRMLEKNGFIKCGTIIFGDEGERIAFEKVV</sequence>
<dbReference type="Proteomes" id="UP001519271">
    <property type="component" value="Unassembled WGS sequence"/>
</dbReference>
<organism evidence="2 3">
    <name type="scientific">Youngiibacter multivorans</name>
    <dbReference type="NCBI Taxonomy" id="937251"/>
    <lineage>
        <taxon>Bacteria</taxon>
        <taxon>Bacillati</taxon>
        <taxon>Bacillota</taxon>
        <taxon>Clostridia</taxon>
        <taxon>Eubacteriales</taxon>
        <taxon>Clostridiaceae</taxon>
        <taxon>Youngiibacter</taxon>
    </lineage>
</organism>
<dbReference type="RefSeq" id="WP_209458574.1">
    <property type="nucleotide sequence ID" value="NZ_JAGGKC010000005.1"/>
</dbReference>
<dbReference type="SUPFAM" id="SSF55729">
    <property type="entry name" value="Acyl-CoA N-acyltransferases (Nat)"/>
    <property type="match status" value="1"/>
</dbReference>
<dbReference type="Gene3D" id="3.40.630.30">
    <property type="match status" value="1"/>
</dbReference>
<evidence type="ECO:0000313" key="2">
    <source>
        <dbReference type="EMBL" id="MBP1918335.1"/>
    </source>
</evidence>
<name>A0ABS4G1W5_9CLOT</name>
<dbReference type="InterPro" id="IPR016181">
    <property type="entry name" value="Acyl_CoA_acyltransferase"/>
</dbReference>
<reference evidence="2 3" key="1">
    <citation type="submission" date="2021-03" db="EMBL/GenBank/DDBJ databases">
        <title>Genomic Encyclopedia of Type Strains, Phase IV (KMG-IV): sequencing the most valuable type-strain genomes for metagenomic binning, comparative biology and taxonomic classification.</title>
        <authorList>
            <person name="Goeker M."/>
        </authorList>
    </citation>
    <scope>NUCLEOTIDE SEQUENCE [LARGE SCALE GENOMIC DNA]</scope>
    <source>
        <strain evidence="2 3">DSM 6139</strain>
    </source>
</reference>
<comment type="caution">
    <text evidence="2">The sequence shown here is derived from an EMBL/GenBank/DDBJ whole genome shotgun (WGS) entry which is preliminary data.</text>
</comment>
<evidence type="ECO:0000259" key="1">
    <source>
        <dbReference type="PROSITE" id="PS51186"/>
    </source>
</evidence>
<accession>A0ABS4G1W5</accession>
<dbReference type="PROSITE" id="PS51186">
    <property type="entry name" value="GNAT"/>
    <property type="match status" value="1"/>
</dbReference>
<feature type="domain" description="N-acetyltransferase" evidence="1">
    <location>
        <begin position="1"/>
        <end position="167"/>
    </location>
</feature>
<proteinExistence type="predicted"/>
<dbReference type="Pfam" id="PF00583">
    <property type="entry name" value="Acetyltransf_1"/>
    <property type="match status" value="1"/>
</dbReference>
<keyword evidence="3" id="KW-1185">Reference proteome</keyword>
<protein>
    <submittedName>
        <fullName evidence="2">GNAT superfamily N-acetyltransferase</fullName>
    </submittedName>
</protein>
<dbReference type="InterPro" id="IPR000182">
    <property type="entry name" value="GNAT_dom"/>
</dbReference>
<dbReference type="EMBL" id="JAGGKC010000005">
    <property type="protein sequence ID" value="MBP1918335.1"/>
    <property type="molecule type" value="Genomic_DNA"/>
</dbReference>
<evidence type="ECO:0000313" key="3">
    <source>
        <dbReference type="Proteomes" id="UP001519271"/>
    </source>
</evidence>